<keyword evidence="1" id="KW-1133">Transmembrane helix</keyword>
<evidence type="ECO:0000313" key="2">
    <source>
        <dbReference type="EMBL" id="GLI29191.1"/>
    </source>
</evidence>
<keyword evidence="1" id="KW-0812">Transmembrane</keyword>
<gene>
    <name evidence="2" type="ORF">BCONGLO52_00320</name>
</gene>
<keyword evidence="3" id="KW-1185">Reference proteome</keyword>
<dbReference type="EMBL" id="BSDQ01000001">
    <property type="protein sequence ID" value="GLI29191.1"/>
    <property type="molecule type" value="Genomic_DNA"/>
</dbReference>
<accession>A0ABQ5RDK5</accession>
<sequence length="49" mass="5153">MLVPARHVAWDATGSPVPRIVVAAVSVGTLLTLVVLTHRSHARRAVTAV</sequence>
<name>A0ABQ5RDK5_9MICO</name>
<dbReference type="Proteomes" id="UP001144451">
    <property type="component" value="Unassembled WGS sequence"/>
</dbReference>
<keyword evidence="1" id="KW-0472">Membrane</keyword>
<proteinExistence type="predicted"/>
<reference evidence="2" key="1">
    <citation type="submission" date="2022-12" db="EMBL/GenBank/DDBJ databases">
        <title>Reference genome sequencing for broad-spectrum identification of bacterial and archaeal isolates by mass spectrometry.</title>
        <authorList>
            <person name="Sekiguchi Y."/>
            <person name="Tourlousse D.M."/>
        </authorList>
    </citation>
    <scope>NUCLEOTIDE SEQUENCE</scope>
    <source>
        <strain evidence="2">5-2</strain>
    </source>
</reference>
<evidence type="ECO:0000313" key="3">
    <source>
        <dbReference type="Proteomes" id="UP001144451"/>
    </source>
</evidence>
<organism evidence="2 3">
    <name type="scientific">Brachybacterium conglomeratum</name>
    <dbReference type="NCBI Taxonomy" id="47846"/>
    <lineage>
        <taxon>Bacteria</taxon>
        <taxon>Bacillati</taxon>
        <taxon>Actinomycetota</taxon>
        <taxon>Actinomycetes</taxon>
        <taxon>Micrococcales</taxon>
        <taxon>Dermabacteraceae</taxon>
        <taxon>Brachybacterium</taxon>
    </lineage>
</organism>
<evidence type="ECO:0000256" key="1">
    <source>
        <dbReference type="SAM" id="Phobius"/>
    </source>
</evidence>
<comment type="caution">
    <text evidence="2">The sequence shown here is derived from an EMBL/GenBank/DDBJ whole genome shotgun (WGS) entry which is preliminary data.</text>
</comment>
<feature type="transmembrane region" description="Helical" evidence="1">
    <location>
        <begin position="20"/>
        <end position="37"/>
    </location>
</feature>
<protein>
    <submittedName>
        <fullName evidence="2">Uncharacterized protein</fullName>
    </submittedName>
</protein>
<dbReference type="RefSeq" id="WP_164736234.1">
    <property type="nucleotide sequence ID" value="NZ_BSDQ01000001.1"/>
</dbReference>
<dbReference type="GeneID" id="78122739"/>